<reference evidence="2" key="1">
    <citation type="submission" date="2019-05" db="EMBL/GenBank/DDBJ databases">
        <title>Annotation for the trematode Fasciolopsis buski.</title>
        <authorList>
            <person name="Choi Y.-J."/>
        </authorList>
    </citation>
    <scope>NUCLEOTIDE SEQUENCE</scope>
    <source>
        <strain evidence="2">HT</strain>
        <tissue evidence="2">Whole worm</tissue>
    </source>
</reference>
<organism evidence="2 3">
    <name type="scientific">Fasciolopsis buskii</name>
    <dbReference type="NCBI Taxonomy" id="27845"/>
    <lineage>
        <taxon>Eukaryota</taxon>
        <taxon>Metazoa</taxon>
        <taxon>Spiralia</taxon>
        <taxon>Lophotrochozoa</taxon>
        <taxon>Platyhelminthes</taxon>
        <taxon>Trematoda</taxon>
        <taxon>Digenea</taxon>
        <taxon>Plagiorchiida</taxon>
        <taxon>Echinostomata</taxon>
        <taxon>Echinostomatoidea</taxon>
        <taxon>Fasciolidae</taxon>
        <taxon>Fasciolopsis</taxon>
    </lineage>
</organism>
<sequence length="205" mass="23083">MTDVSTYDEALASSVDDDYGISPNTAERYIYTTDKRDMNSLVFFGTHEKETMKISEDDFPMNEDANDEYSPGYITGRIKSNRVCQSDRAEAKVFGTQELDTEELILGAMDDQMKAVPDKKVQKNTESVQLAETLSQKLDLTDQSNDPTTPLKMVASSSSLTASPNKPIDRKPLLIEYQERSRQENDKEIINLIVLGELFLMVSCQ</sequence>
<comment type="caution">
    <text evidence="2">The sequence shown here is derived from an EMBL/GenBank/DDBJ whole genome shotgun (WGS) entry which is preliminary data.</text>
</comment>
<feature type="region of interest" description="Disordered" evidence="1">
    <location>
        <begin position="140"/>
        <end position="167"/>
    </location>
</feature>
<evidence type="ECO:0000313" key="3">
    <source>
        <dbReference type="Proteomes" id="UP000728185"/>
    </source>
</evidence>
<gene>
    <name evidence="2" type="ORF">FBUS_10380</name>
</gene>
<keyword evidence="3" id="KW-1185">Reference proteome</keyword>
<dbReference type="EMBL" id="LUCM01005324">
    <property type="protein sequence ID" value="KAA0192969.1"/>
    <property type="molecule type" value="Genomic_DNA"/>
</dbReference>
<feature type="compositionally biased region" description="Polar residues" evidence="1">
    <location>
        <begin position="155"/>
        <end position="164"/>
    </location>
</feature>
<name>A0A8E0RUA1_9TREM</name>
<evidence type="ECO:0000313" key="2">
    <source>
        <dbReference type="EMBL" id="KAA0192969.1"/>
    </source>
</evidence>
<evidence type="ECO:0000256" key="1">
    <source>
        <dbReference type="SAM" id="MobiDB-lite"/>
    </source>
</evidence>
<protein>
    <submittedName>
        <fullName evidence="2">Uncharacterized protein</fullName>
    </submittedName>
</protein>
<dbReference type="OrthoDB" id="6270120at2759"/>
<dbReference type="AlphaFoldDB" id="A0A8E0RUA1"/>
<proteinExistence type="predicted"/>
<dbReference type="Proteomes" id="UP000728185">
    <property type="component" value="Unassembled WGS sequence"/>
</dbReference>
<accession>A0A8E0RUA1</accession>